<dbReference type="STRING" id="559304.G8YA08"/>
<proteinExistence type="predicted"/>
<dbReference type="InterPro" id="IPR021463">
    <property type="entry name" value="Methyltransf_34"/>
</dbReference>
<dbReference type="Proteomes" id="UP000005222">
    <property type="component" value="Chromosome K"/>
</dbReference>
<dbReference type="eggNOG" id="ENOG502QR34">
    <property type="taxonomic scope" value="Eukaryota"/>
</dbReference>
<reference evidence="1" key="1">
    <citation type="submission" date="2011-10" db="EMBL/GenBank/DDBJ databases">
        <authorList>
            <person name="Genoscope - CEA"/>
        </authorList>
    </citation>
    <scope>NUCLEOTIDE SEQUENCE</scope>
</reference>
<dbReference type="Pfam" id="PF11312">
    <property type="entry name" value="Methyltransf_34"/>
    <property type="match status" value="1"/>
</dbReference>
<keyword evidence="3" id="KW-1185">Reference proteome</keyword>
<evidence type="ECO:0000313" key="2">
    <source>
        <dbReference type="EMBL" id="CCE84422.1"/>
    </source>
</evidence>
<dbReference type="OrthoDB" id="6419443at2759"/>
<evidence type="ECO:0000313" key="1">
    <source>
        <dbReference type="EMBL" id="CCE83391.1"/>
    </source>
</evidence>
<dbReference type="EMBL" id="FO082048">
    <property type="protein sequence ID" value="CCE84422.1"/>
    <property type="molecule type" value="Genomic_DNA"/>
</dbReference>
<dbReference type="AlphaFoldDB" id="G8YA08"/>
<protein>
    <submittedName>
        <fullName evidence="1">Piso0_003966 protein</fullName>
    </submittedName>
</protein>
<reference evidence="3" key="2">
    <citation type="journal article" date="2012" name="G3 (Bethesda)">
        <title>Pichia sorbitophila, an interspecies yeast hybrid reveals early steps of genome resolution following polyploidization.</title>
        <authorList>
            <person name="Leh Louis V."/>
            <person name="Despons L."/>
            <person name="Friedrich A."/>
            <person name="Martin T."/>
            <person name="Durrens P."/>
            <person name="Casaregola S."/>
            <person name="Neuveglise C."/>
            <person name="Fairhead C."/>
            <person name="Marck C."/>
            <person name="Cruz J.A."/>
            <person name="Straub M.L."/>
            <person name="Kugler V."/>
            <person name="Sacerdot C."/>
            <person name="Uzunov Z."/>
            <person name="Thierry A."/>
            <person name="Weiss S."/>
            <person name="Bleykasten C."/>
            <person name="De Montigny J."/>
            <person name="Jacques N."/>
            <person name="Jung P."/>
            <person name="Lemaire M."/>
            <person name="Mallet S."/>
            <person name="Morel G."/>
            <person name="Richard G.F."/>
            <person name="Sarkar A."/>
            <person name="Savel G."/>
            <person name="Schacherer J."/>
            <person name="Seret M.L."/>
            <person name="Talla E."/>
            <person name="Samson G."/>
            <person name="Jubin C."/>
            <person name="Poulain J."/>
            <person name="Vacherie B."/>
            <person name="Barbe V."/>
            <person name="Pelletier E."/>
            <person name="Sherman D.J."/>
            <person name="Westhof E."/>
            <person name="Weissenbach J."/>
            <person name="Baret P.V."/>
            <person name="Wincker P."/>
            <person name="Gaillardin C."/>
            <person name="Dujon B."/>
            <person name="Souciet J.L."/>
        </authorList>
    </citation>
    <scope>NUCLEOTIDE SEQUENCE [LARGE SCALE GENOMIC DNA]</scope>
    <source>
        <strain evidence="3">ATCC MYA-4447 / BCRC 22081 / CBS 7064 / NBRC 10061 / NRRL Y-12695</strain>
    </source>
</reference>
<sequence length="305" mass="35210">MSKETPTSDSIPFTTEHSIEPDLIIRLFEEELQDTLTSENLQANIQSVKGFLYNRDYLTAFDDDTKRFAYVTRWTPMRALSYSSLFGSLGPLTERLRDPEAKTKFLCIGGGAASELVGLGSVFCRLKEYTPKSESQVTIDIVDIANWENVVSKIGDYMKGHWIYDSTKLNYNFLCDDILAIQRPVPEYSTYDFITLMFTTNELFAEKRTETVKFLKNMNEKCRSGCYLLIAESAGSYSHITIGKKKFPVQFLINTILCGEPGKNNGPWEIVKSSESCWYRIDQKQIKYSMKLENMRFFYYLFKKK</sequence>
<name>G8YA08_PICSO</name>
<dbReference type="EMBL" id="FO082049">
    <property type="protein sequence ID" value="CCE83391.1"/>
    <property type="molecule type" value="Genomic_DNA"/>
</dbReference>
<dbReference type="InParanoid" id="G8YA08"/>
<accession>G8YA08</accession>
<evidence type="ECO:0000313" key="3">
    <source>
        <dbReference type="Proteomes" id="UP000005222"/>
    </source>
</evidence>
<dbReference type="Proteomes" id="UP000005222">
    <property type="component" value="Chromosome L"/>
</dbReference>
<organism evidence="1 3">
    <name type="scientific">Pichia sorbitophila (strain ATCC MYA-4447 / BCRC 22081 / CBS 7064 / NBRC 10061 / NRRL Y-12695)</name>
    <name type="common">Hybrid yeast</name>
    <dbReference type="NCBI Taxonomy" id="559304"/>
    <lineage>
        <taxon>Eukaryota</taxon>
        <taxon>Fungi</taxon>
        <taxon>Dikarya</taxon>
        <taxon>Ascomycota</taxon>
        <taxon>Saccharomycotina</taxon>
        <taxon>Pichiomycetes</taxon>
        <taxon>Debaryomycetaceae</taxon>
        <taxon>Millerozyma</taxon>
    </lineage>
</organism>
<gene>
    <name evidence="1" type="primary">Piso0_003966</name>
    <name evidence="1" type="ORF">GNLVRS01_PISO0K06500g</name>
    <name evidence="2" type="ORF">GNLVRS01_PISO0L06501g</name>
</gene>
<dbReference type="FunCoup" id="G8YA08">
    <property type="interactions" value="65"/>
</dbReference>
<dbReference type="HOGENOM" id="CLU_028833_0_0_1"/>